<sequence>MPDPMDSVVRLQPCAGIDLVGINPTPLAVTRQSAVTCVAFHPELPLLGIATGTFICGSRGALYFVKLGKEVVRTASFHRGDILDAQGKPLKDKGGSWGLRVKHEAPKPILGLAAHPSEPLLLLLSSDGQLRGFNVVADDAVSPTFSVQ</sequence>
<evidence type="ECO:0000313" key="2">
    <source>
        <dbReference type="Proteomes" id="UP000485058"/>
    </source>
</evidence>
<dbReference type="Proteomes" id="UP000485058">
    <property type="component" value="Unassembled WGS sequence"/>
</dbReference>
<gene>
    <name evidence="1" type="ORF">HaLaN_31390</name>
</gene>
<dbReference type="SUPFAM" id="SSF50978">
    <property type="entry name" value="WD40 repeat-like"/>
    <property type="match status" value="1"/>
</dbReference>
<dbReference type="InterPro" id="IPR036322">
    <property type="entry name" value="WD40_repeat_dom_sf"/>
</dbReference>
<feature type="non-terminal residue" evidence="1">
    <location>
        <position position="148"/>
    </location>
</feature>
<protein>
    <submittedName>
        <fullName evidence="1">Uncharacterized protein</fullName>
    </submittedName>
</protein>
<name>A0A6A0AK68_HAELA</name>
<reference evidence="1 2" key="1">
    <citation type="submission" date="2020-02" db="EMBL/GenBank/DDBJ databases">
        <title>Draft genome sequence of Haematococcus lacustris strain NIES-144.</title>
        <authorList>
            <person name="Morimoto D."/>
            <person name="Nakagawa S."/>
            <person name="Yoshida T."/>
            <person name="Sawayama S."/>
        </authorList>
    </citation>
    <scope>NUCLEOTIDE SEQUENCE [LARGE SCALE GENOMIC DNA]</scope>
    <source>
        <strain evidence="1 2">NIES-144</strain>
    </source>
</reference>
<proteinExistence type="predicted"/>
<keyword evidence="2" id="KW-1185">Reference proteome</keyword>
<dbReference type="AlphaFoldDB" id="A0A6A0AK68"/>
<dbReference type="EMBL" id="BLLF01006391">
    <property type="protein sequence ID" value="GFH32207.1"/>
    <property type="molecule type" value="Genomic_DNA"/>
</dbReference>
<accession>A0A6A0AK68</accession>
<evidence type="ECO:0000313" key="1">
    <source>
        <dbReference type="EMBL" id="GFH32207.1"/>
    </source>
</evidence>
<organism evidence="1 2">
    <name type="scientific">Haematococcus lacustris</name>
    <name type="common">Green alga</name>
    <name type="synonym">Haematococcus pluvialis</name>
    <dbReference type="NCBI Taxonomy" id="44745"/>
    <lineage>
        <taxon>Eukaryota</taxon>
        <taxon>Viridiplantae</taxon>
        <taxon>Chlorophyta</taxon>
        <taxon>core chlorophytes</taxon>
        <taxon>Chlorophyceae</taxon>
        <taxon>CS clade</taxon>
        <taxon>Chlamydomonadales</taxon>
        <taxon>Haematococcaceae</taxon>
        <taxon>Haematococcus</taxon>
    </lineage>
</organism>
<comment type="caution">
    <text evidence="1">The sequence shown here is derived from an EMBL/GenBank/DDBJ whole genome shotgun (WGS) entry which is preliminary data.</text>
</comment>